<name>A0A369L427_9ACTN</name>
<dbReference type="EMBL" id="PPTP01000007">
    <property type="protein sequence ID" value="RDB54741.1"/>
    <property type="molecule type" value="Genomic_DNA"/>
</dbReference>
<reference evidence="1 2" key="1">
    <citation type="journal article" date="2018" name="Elife">
        <title>Discovery and characterization of a prevalent human gut bacterial enzyme sufficient for the inactivation of a family of plant toxins.</title>
        <authorList>
            <person name="Koppel N."/>
            <person name="Bisanz J.E."/>
            <person name="Pandelia M.E."/>
            <person name="Turnbaugh P.J."/>
            <person name="Balskus E.P."/>
        </authorList>
    </citation>
    <scope>NUCLEOTIDE SEQUENCE [LARGE SCALE GENOMIC DNA]</scope>
    <source>
        <strain evidence="2">anaerobia AP69FAA</strain>
    </source>
</reference>
<accession>A0A369L427</accession>
<comment type="caution">
    <text evidence="1">The sequence shown here is derived from an EMBL/GenBank/DDBJ whole genome shotgun (WGS) entry which is preliminary data.</text>
</comment>
<dbReference type="Pfam" id="PF20176">
    <property type="entry name" value="DUF6541"/>
    <property type="match status" value="1"/>
</dbReference>
<sequence length="155" mass="17688">MGFRTYDLNIKSILQNRTYYTNQEKNFVDEVKSTVPENTTILNLPYDGSVLAFSVNDMQNLYYKTLSGANESTESKLIRSDLRNIASNNDVKLAVKSINAQYVMLLDRGDESQFNSIAWGTPGDPDWQGFCIDEKTEGFELVLAQDNLRLFKICY</sequence>
<dbReference type="Proteomes" id="UP000253792">
    <property type="component" value="Unassembled WGS sequence"/>
</dbReference>
<keyword evidence="2" id="KW-1185">Reference proteome</keyword>
<evidence type="ECO:0000313" key="2">
    <source>
        <dbReference type="Proteomes" id="UP000253792"/>
    </source>
</evidence>
<organism evidence="1 2">
    <name type="scientific">Senegalimassilia anaerobia</name>
    <dbReference type="NCBI Taxonomy" id="1473216"/>
    <lineage>
        <taxon>Bacteria</taxon>
        <taxon>Bacillati</taxon>
        <taxon>Actinomycetota</taxon>
        <taxon>Coriobacteriia</taxon>
        <taxon>Coriobacteriales</taxon>
        <taxon>Coriobacteriaceae</taxon>
        <taxon>Senegalimassilia</taxon>
    </lineage>
</organism>
<evidence type="ECO:0000313" key="1">
    <source>
        <dbReference type="EMBL" id="RDB54741.1"/>
    </source>
</evidence>
<dbReference type="InterPro" id="IPR046671">
    <property type="entry name" value="DUF6541"/>
</dbReference>
<protein>
    <submittedName>
        <fullName evidence="1">Uncharacterized protein</fullName>
    </submittedName>
</protein>
<gene>
    <name evidence="1" type="ORF">C1880_07765</name>
</gene>
<dbReference type="AlphaFoldDB" id="A0A369L427"/>
<proteinExistence type="predicted"/>